<evidence type="ECO:0000256" key="1">
    <source>
        <dbReference type="SAM" id="MobiDB-lite"/>
    </source>
</evidence>
<reference evidence="2 3" key="1">
    <citation type="submission" date="2019-03" db="EMBL/GenBank/DDBJ databases">
        <title>Deep-cultivation of Planctomycetes and their phenomic and genomic characterization uncovers novel biology.</title>
        <authorList>
            <person name="Wiegand S."/>
            <person name="Jogler M."/>
            <person name="Boedeker C."/>
            <person name="Pinto D."/>
            <person name="Vollmers J."/>
            <person name="Rivas-Marin E."/>
            <person name="Kohn T."/>
            <person name="Peeters S.H."/>
            <person name="Heuer A."/>
            <person name="Rast P."/>
            <person name="Oberbeckmann S."/>
            <person name="Bunk B."/>
            <person name="Jeske O."/>
            <person name="Meyerdierks A."/>
            <person name="Storesund J.E."/>
            <person name="Kallscheuer N."/>
            <person name="Luecker S."/>
            <person name="Lage O.M."/>
            <person name="Pohl T."/>
            <person name="Merkel B.J."/>
            <person name="Hornburger P."/>
            <person name="Mueller R.-W."/>
            <person name="Bruemmer F."/>
            <person name="Labrenz M."/>
            <person name="Spormann A.M."/>
            <person name="Op den Camp H."/>
            <person name="Overmann J."/>
            <person name="Amann R."/>
            <person name="Jetten M.S.M."/>
            <person name="Mascher T."/>
            <person name="Medema M.H."/>
            <person name="Devos D.P."/>
            <person name="Kaster A.-K."/>
            <person name="Ovreas L."/>
            <person name="Rohde M."/>
            <person name="Galperin M.Y."/>
            <person name="Jogler C."/>
        </authorList>
    </citation>
    <scope>NUCLEOTIDE SEQUENCE [LARGE SCALE GENOMIC DNA]</scope>
    <source>
        <strain evidence="2 3">V144</strain>
    </source>
</reference>
<name>A0A517VT14_9PLAN</name>
<dbReference type="AlphaFoldDB" id="A0A517VT14"/>
<accession>A0A517VT14</accession>
<feature type="region of interest" description="Disordered" evidence="1">
    <location>
        <begin position="116"/>
        <end position="190"/>
    </location>
</feature>
<proteinExistence type="predicted"/>
<sequence>MTAFTNRPVIHALSMFSIGLVFSLSQPWLCADETPLKNPDDNKITKNEENQDPVLNQQTKKELKKLNLGQQLPVELIIEEMKRAGKLIENQQTGQQTQNIQRKVVENIQKLIHEIESAPKLSPQQSKPKQDQPQNTKQKTQQQKGGMGQKKIPQTSQGPARQSSERQEKGLVTPGSLTKSNGHIKDTWGHLPPAVRQQLLNVYTEKFLPKYEEQVRRYYEALAEKKKRSP</sequence>
<gene>
    <name evidence="2" type="ORF">V144x_16040</name>
</gene>
<dbReference type="Proteomes" id="UP000318704">
    <property type="component" value="Chromosome"/>
</dbReference>
<dbReference type="EMBL" id="CP037920">
    <property type="protein sequence ID" value="QDT96151.1"/>
    <property type="molecule type" value="Genomic_DNA"/>
</dbReference>
<protein>
    <submittedName>
        <fullName evidence="2">Uncharacterized protein</fullName>
    </submittedName>
</protein>
<feature type="compositionally biased region" description="Low complexity" evidence="1">
    <location>
        <begin position="118"/>
        <end position="154"/>
    </location>
</feature>
<dbReference type="RefSeq" id="WP_144983796.1">
    <property type="nucleotide sequence ID" value="NZ_CP037920.1"/>
</dbReference>
<evidence type="ECO:0000313" key="3">
    <source>
        <dbReference type="Proteomes" id="UP000318704"/>
    </source>
</evidence>
<evidence type="ECO:0000313" key="2">
    <source>
        <dbReference type="EMBL" id="QDT96151.1"/>
    </source>
</evidence>
<dbReference type="KEGG" id="gaw:V144x_16040"/>
<organism evidence="2 3">
    <name type="scientific">Gimesia aquarii</name>
    <dbReference type="NCBI Taxonomy" id="2527964"/>
    <lineage>
        <taxon>Bacteria</taxon>
        <taxon>Pseudomonadati</taxon>
        <taxon>Planctomycetota</taxon>
        <taxon>Planctomycetia</taxon>
        <taxon>Planctomycetales</taxon>
        <taxon>Planctomycetaceae</taxon>
        <taxon>Gimesia</taxon>
    </lineage>
</organism>